<organism evidence="1 2">
    <name type="scientific">Paspalum notatum var. saurae</name>
    <dbReference type="NCBI Taxonomy" id="547442"/>
    <lineage>
        <taxon>Eukaryota</taxon>
        <taxon>Viridiplantae</taxon>
        <taxon>Streptophyta</taxon>
        <taxon>Embryophyta</taxon>
        <taxon>Tracheophyta</taxon>
        <taxon>Spermatophyta</taxon>
        <taxon>Magnoliopsida</taxon>
        <taxon>Liliopsida</taxon>
        <taxon>Poales</taxon>
        <taxon>Poaceae</taxon>
        <taxon>PACMAD clade</taxon>
        <taxon>Panicoideae</taxon>
        <taxon>Andropogonodae</taxon>
        <taxon>Paspaleae</taxon>
        <taxon>Paspalinae</taxon>
        <taxon>Paspalum</taxon>
    </lineage>
</organism>
<keyword evidence="2" id="KW-1185">Reference proteome</keyword>
<dbReference type="PANTHER" id="PTHR33085:SF128">
    <property type="entry name" value="DUF1618 DOMAIN-CONTAINING PROTEIN"/>
    <property type="match status" value="1"/>
</dbReference>
<name>A0AAQ3X701_PASNO</name>
<reference evidence="1 2" key="1">
    <citation type="submission" date="2024-02" db="EMBL/GenBank/DDBJ databases">
        <title>High-quality chromosome-scale genome assembly of Pensacola bahiagrass (Paspalum notatum Flugge var. saurae).</title>
        <authorList>
            <person name="Vega J.M."/>
            <person name="Podio M."/>
            <person name="Orjuela J."/>
            <person name="Siena L.A."/>
            <person name="Pessino S.C."/>
            <person name="Combes M.C."/>
            <person name="Mariac C."/>
            <person name="Albertini E."/>
            <person name="Pupilli F."/>
            <person name="Ortiz J.P.A."/>
            <person name="Leblanc O."/>
        </authorList>
    </citation>
    <scope>NUCLEOTIDE SEQUENCE [LARGE SCALE GENOMIC DNA]</scope>
    <source>
        <strain evidence="1">R1</strain>
        <tissue evidence="1">Leaf</tissue>
    </source>
</reference>
<sequence>MPKRTCVDGDEQENHSAIGLYSSDVSSNKPPFLARCSCLSDEDPDDISETKKRPFLGSCSGHVGKKKMKKKKYLHLVLNDWDRGYSIYRVDTDDFVANADLDVRQPRPCSSNADILAMYPAHSSPGIPVFDTETLGMTVCPCPLSRGDNGCQPLYATVGGKLMAFVYPFLEVLGPVPPLTEKAWSWASVQQFPPFDSSLVSSYAVHPDGRTIFMSVKGYELNPGLTLPFFGKRCGTFTFNIDNFEWTHIGDWLLPFKGQAHYDQELDAWVGLCLYKEGSGKVCCCDVPPATGCVTMPVWKLGAEVFLDENPKRHLGVILVYMGNSRFCLVESRMPKHYDFYPRLRVVKMTSFLLKYGKE</sequence>
<gene>
    <name evidence="1" type="ORF">U9M48_033699</name>
</gene>
<dbReference type="AlphaFoldDB" id="A0AAQ3X701"/>
<dbReference type="EMBL" id="CP144751">
    <property type="protein sequence ID" value="WVZ86996.1"/>
    <property type="molecule type" value="Genomic_DNA"/>
</dbReference>
<dbReference type="Pfam" id="PF07893">
    <property type="entry name" value="DUF1668"/>
    <property type="match status" value="1"/>
</dbReference>
<proteinExistence type="predicted"/>
<dbReference type="PANTHER" id="PTHR33085">
    <property type="entry name" value="OS12G0113100 PROTEIN-RELATED"/>
    <property type="match status" value="1"/>
</dbReference>
<evidence type="ECO:0000313" key="1">
    <source>
        <dbReference type="EMBL" id="WVZ86996.1"/>
    </source>
</evidence>
<protein>
    <submittedName>
        <fullName evidence="1">Uncharacterized protein</fullName>
    </submittedName>
</protein>
<accession>A0AAQ3X701</accession>
<dbReference type="InterPro" id="IPR012871">
    <property type="entry name" value="DUF1668_ORYSA"/>
</dbReference>
<evidence type="ECO:0000313" key="2">
    <source>
        <dbReference type="Proteomes" id="UP001341281"/>
    </source>
</evidence>
<dbReference type="Proteomes" id="UP001341281">
    <property type="component" value="Chromosome 07"/>
</dbReference>